<evidence type="ECO:0000256" key="1">
    <source>
        <dbReference type="SAM" id="Phobius"/>
    </source>
</evidence>
<proteinExistence type="predicted"/>
<feature type="transmembrane region" description="Helical" evidence="1">
    <location>
        <begin position="6"/>
        <end position="24"/>
    </location>
</feature>
<keyword evidence="1" id="KW-0472">Membrane</keyword>
<evidence type="ECO:0000313" key="2">
    <source>
        <dbReference type="EMBL" id="AWW13488.1"/>
    </source>
</evidence>
<organism evidence="2">
    <name type="scientific">Aedes anphevirus</name>
    <dbReference type="NCBI Taxonomy" id="2230910"/>
    <lineage>
        <taxon>Viruses</taxon>
        <taxon>Riboviria</taxon>
        <taxon>Orthornavirae</taxon>
        <taxon>Negarnaviricota</taxon>
        <taxon>Haploviricotina</taxon>
        <taxon>Monjiviricetes</taxon>
        <taxon>Mononegavirales</taxon>
        <taxon>Xinmoviridae</taxon>
        <taxon>Gylbovirus</taxon>
        <taxon>Gylbovirus aagae</taxon>
    </lineage>
</organism>
<keyword evidence="1" id="KW-1133">Transmembrane helix</keyword>
<keyword evidence="1" id="KW-0812">Transmembrane</keyword>
<name>A0A2Z4HFV2_9MONO</name>
<reference evidence="2" key="1">
    <citation type="journal article" date="2018" name="J. Virol.">
        <title>Aedes anphevirus (AeAV): an insect-specific virus distributed worldwide in Aedes aegypti mosquitoes that has complex interplays with Wolbachia and dengue virus infection in cells.</title>
        <authorList>
            <person name="Parry R.H."/>
            <person name="Asgari S."/>
        </authorList>
    </citation>
    <scope>NUCLEOTIDE SEQUENCE</scope>
    <source>
        <strain evidence="2">Chetumal CTM</strain>
    </source>
</reference>
<sequence>MQPGKYINIYLYILKIIHIVQLHYHHREASFLYLYLANLLNV</sequence>
<accession>A0A2Z4HFV2</accession>
<dbReference type="EMBL" id="MH430658">
    <property type="protein sequence ID" value="AWW13488.1"/>
    <property type="molecule type" value="Viral_cRNA"/>
</dbReference>
<protein>
    <submittedName>
        <fullName evidence="2">Putative TMD protein</fullName>
    </submittedName>
</protein>